<reference evidence="3" key="1">
    <citation type="journal article" date="2020" name="MBio">
        <title>Horizontal gene transfer to a defensive symbiont with a reduced genome amongst a multipartite beetle microbiome.</title>
        <authorList>
            <person name="Waterworth S.C."/>
            <person name="Florez L.V."/>
            <person name="Rees E.R."/>
            <person name="Hertweck C."/>
            <person name="Kaltenpoth M."/>
            <person name="Kwan J.C."/>
        </authorList>
    </citation>
    <scope>NUCLEOTIDE SEQUENCE [LARGE SCALE GENOMIC DNA]</scope>
</reference>
<dbReference type="Pfam" id="PF13018">
    <property type="entry name" value="ESPR"/>
    <property type="match status" value="1"/>
</dbReference>
<dbReference type="InterPro" id="IPR012334">
    <property type="entry name" value="Pectin_lyas_fold"/>
</dbReference>
<evidence type="ECO:0000259" key="1">
    <source>
        <dbReference type="SMART" id="SM00912"/>
    </source>
</evidence>
<gene>
    <name evidence="2" type="primary">cdiA2_2</name>
    <name evidence="2" type="ORF">GAK29_01052</name>
</gene>
<dbReference type="SMART" id="SM00912">
    <property type="entry name" value="Haemagg_act"/>
    <property type="match status" value="1"/>
</dbReference>
<dbReference type="InterPro" id="IPR024973">
    <property type="entry name" value="ESPR"/>
</dbReference>
<dbReference type="SUPFAM" id="SSF51126">
    <property type="entry name" value="Pectin lyase-like"/>
    <property type="match status" value="1"/>
</dbReference>
<comment type="caution">
    <text evidence="2">The sequence shown here is derived from an EMBL/GenBank/DDBJ whole genome shotgun (WGS) entry which is preliminary data.</text>
</comment>
<evidence type="ECO:0000313" key="3">
    <source>
        <dbReference type="Proteomes" id="UP000490535"/>
    </source>
</evidence>
<feature type="domain" description="Filamentous haemagglutinin FhaB/tRNA nuclease CdiA-like TPS" evidence="1">
    <location>
        <begin position="102"/>
        <end position="222"/>
    </location>
</feature>
<dbReference type="Proteomes" id="UP000490535">
    <property type="component" value="Unassembled WGS sequence"/>
</dbReference>
<dbReference type="NCBIfam" id="TIGR01901">
    <property type="entry name" value="adhes_NPXG"/>
    <property type="match status" value="1"/>
</dbReference>
<dbReference type="Gene3D" id="2.160.20.10">
    <property type="entry name" value="Single-stranded right-handed beta-helix, Pectin lyase-like"/>
    <property type="match status" value="1"/>
</dbReference>
<protein>
    <submittedName>
        <fullName evidence="2">tRNA nuclease CdiA-2</fullName>
    </submittedName>
</protein>
<accession>A0A833URL2</accession>
<evidence type="ECO:0000313" key="2">
    <source>
        <dbReference type="EMBL" id="KAF1026857.1"/>
    </source>
</evidence>
<dbReference type="Pfam" id="PF05860">
    <property type="entry name" value="TPS"/>
    <property type="match status" value="1"/>
</dbReference>
<name>A0A833URL2_ACIBZ</name>
<dbReference type="AlphaFoldDB" id="A0A833URL2"/>
<organism evidence="2 3">
    <name type="scientific">Acinetobacter bereziniae</name>
    <name type="common">Acinetobacter genomosp. 10</name>
    <dbReference type="NCBI Taxonomy" id="106648"/>
    <lineage>
        <taxon>Bacteria</taxon>
        <taxon>Pseudomonadati</taxon>
        <taxon>Pseudomonadota</taxon>
        <taxon>Gammaproteobacteria</taxon>
        <taxon>Moraxellales</taxon>
        <taxon>Moraxellaceae</taxon>
        <taxon>Acinetobacter</taxon>
    </lineage>
</organism>
<dbReference type="InterPro" id="IPR011050">
    <property type="entry name" value="Pectin_lyase_fold/virulence"/>
</dbReference>
<dbReference type="EMBL" id="WNDP01000017">
    <property type="protein sequence ID" value="KAF1026857.1"/>
    <property type="molecule type" value="Genomic_DNA"/>
</dbReference>
<dbReference type="InterPro" id="IPR008638">
    <property type="entry name" value="FhaB/CdiA-like_TPS"/>
</dbReference>
<proteinExistence type="predicted"/>
<sequence length="246" mass="26378">MNKNRYRVIYSQARGMFIAVAEIVKSRTKTAGQTHVQSSEIERQDVEISPITYKKLNPVNFAVVSLLGAAIYTLPMATIAESHIVADKSAPNSQQATILNTSNGLTQVNIQTPSAGGVSRNTYTQFDVGQEGAILNNARNNTQTQLGGWVQGNPWLAKGEAKVILNEVNSSNPSQLKGYLEVAGKQAQVVIANPSGLVCDGCGVINADRFTLTTGQAVMHQGYLDSFRVREGQVTIEGKGLNGSLI</sequence>